<feature type="transmembrane region" description="Helical" evidence="1">
    <location>
        <begin position="28"/>
        <end position="50"/>
    </location>
</feature>
<dbReference type="Pfam" id="PF19447">
    <property type="entry name" value="DUF5985"/>
    <property type="match status" value="1"/>
</dbReference>
<name>A0A328AVF0_9CAUL</name>
<comment type="caution">
    <text evidence="2">The sequence shown here is derived from an EMBL/GenBank/DDBJ whole genome shotgun (WGS) entry which is preliminary data.</text>
</comment>
<keyword evidence="1" id="KW-0812">Transmembrane</keyword>
<reference evidence="3" key="1">
    <citation type="submission" date="2018-05" db="EMBL/GenBank/DDBJ databases">
        <authorList>
            <person name="Li X."/>
        </authorList>
    </citation>
    <scope>NUCLEOTIDE SEQUENCE [LARGE SCALE GENOMIC DNA]</scope>
    <source>
        <strain evidence="3">YIM 73061</strain>
    </source>
</reference>
<evidence type="ECO:0000256" key="1">
    <source>
        <dbReference type="SAM" id="Phobius"/>
    </source>
</evidence>
<sequence>MTGLQTAGYLVAALFFLRFWRRTRDGLFRAFALAFLILAIATPLPLLTGIPSENQAPIYVLRLVGFGLIILAILRKNLGGSR</sequence>
<proteinExistence type="predicted"/>
<dbReference type="Proteomes" id="UP000249725">
    <property type="component" value="Unassembled WGS sequence"/>
</dbReference>
<dbReference type="InterPro" id="IPR046027">
    <property type="entry name" value="DUF5985"/>
</dbReference>
<protein>
    <submittedName>
        <fullName evidence="2">Uncharacterized protein</fullName>
    </submittedName>
</protein>
<dbReference type="OrthoDB" id="7433565at2"/>
<gene>
    <name evidence="2" type="ORF">DJ018_02950</name>
</gene>
<evidence type="ECO:0000313" key="2">
    <source>
        <dbReference type="EMBL" id="RAK58195.1"/>
    </source>
</evidence>
<dbReference type="AlphaFoldDB" id="A0A328AVF0"/>
<keyword evidence="1" id="KW-0472">Membrane</keyword>
<organism evidence="2 3">
    <name type="scientific">Phenylobacterium deserti</name>
    <dbReference type="NCBI Taxonomy" id="1914756"/>
    <lineage>
        <taxon>Bacteria</taxon>
        <taxon>Pseudomonadati</taxon>
        <taxon>Pseudomonadota</taxon>
        <taxon>Alphaproteobacteria</taxon>
        <taxon>Caulobacterales</taxon>
        <taxon>Caulobacteraceae</taxon>
        <taxon>Phenylobacterium</taxon>
    </lineage>
</organism>
<evidence type="ECO:0000313" key="3">
    <source>
        <dbReference type="Proteomes" id="UP000249725"/>
    </source>
</evidence>
<keyword evidence="1" id="KW-1133">Transmembrane helix</keyword>
<feature type="transmembrane region" description="Helical" evidence="1">
    <location>
        <begin position="56"/>
        <end position="74"/>
    </location>
</feature>
<keyword evidence="3" id="KW-1185">Reference proteome</keyword>
<accession>A0A328AVF0</accession>
<dbReference type="EMBL" id="QFYR01000001">
    <property type="protein sequence ID" value="RAK58195.1"/>
    <property type="molecule type" value="Genomic_DNA"/>
</dbReference>